<evidence type="ECO:0000256" key="7">
    <source>
        <dbReference type="ARBA" id="ARBA00023004"/>
    </source>
</evidence>
<dbReference type="InParanoid" id="A0A3N0VGA0"/>
<evidence type="ECO:0000256" key="5">
    <source>
        <dbReference type="ARBA" id="ARBA00022764"/>
    </source>
</evidence>
<keyword evidence="7 9" id="KW-0408">Iron</keyword>
<evidence type="ECO:0000256" key="1">
    <source>
        <dbReference type="ARBA" id="ARBA00004418"/>
    </source>
</evidence>
<keyword evidence="5" id="KW-0574">Periplasm</keyword>
<feature type="signal peptide" evidence="10">
    <location>
        <begin position="1"/>
        <end position="25"/>
    </location>
</feature>
<dbReference type="Gene3D" id="1.10.760.10">
    <property type="entry name" value="Cytochrome c-like domain"/>
    <property type="match status" value="2"/>
</dbReference>
<organism evidence="12 13">
    <name type="scientific">Stagnimonas aquatica</name>
    <dbReference type="NCBI Taxonomy" id="2689987"/>
    <lineage>
        <taxon>Bacteria</taxon>
        <taxon>Pseudomonadati</taxon>
        <taxon>Pseudomonadota</taxon>
        <taxon>Gammaproteobacteria</taxon>
        <taxon>Nevskiales</taxon>
        <taxon>Nevskiaceae</taxon>
        <taxon>Stagnimonas</taxon>
    </lineage>
</organism>
<dbReference type="InterPro" id="IPR036909">
    <property type="entry name" value="Cyt_c-like_dom_sf"/>
</dbReference>
<reference evidence="12 13" key="1">
    <citation type="submission" date="2018-10" db="EMBL/GenBank/DDBJ databases">
        <authorList>
            <person name="Chen W.-M."/>
        </authorList>
    </citation>
    <scope>NUCLEOTIDE SEQUENCE [LARGE SCALE GENOMIC DNA]</scope>
    <source>
        <strain evidence="12 13">THS-13</strain>
    </source>
</reference>
<evidence type="ECO:0000256" key="3">
    <source>
        <dbReference type="ARBA" id="ARBA00022723"/>
    </source>
</evidence>
<feature type="binding site" description="covalent" evidence="8">
    <location>
        <position position="237"/>
    </location>
    <ligand>
        <name>heme c</name>
        <dbReference type="ChEBI" id="CHEBI:61717"/>
        <label>2</label>
    </ligand>
</feature>
<keyword evidence="4 10" id="KW-0732">Signal</keyword>
<dbReference type="EMBL" id="RJVO01000002">
    <property type="protein sequence ID" value="ROH91714.1"/>
    <property type="molecule type" value="Genomic_DNA"/>
</dbReference>
<dbReference type="PANTHER" id="PTHR30600:SF14">
    <property type="entry name" value="CYTOCHROME C PEROXIDASE"/>
    <property type="match status" value="1"/>
</dbReference>
<dbReference type="PANTHER" id="PTHR30600">
    <property type="entry name" value="CYTOCHROME C PEROXIDASE-RELATED"/>
    <property type="match status" value="1"/>
</dbReference>
<evidence type="ECO:0000313" key="12">
    <source>
        <dbReference type="EMBL" id="ROH91714.1"/>
    </source>
</evidence>
<dbReference type="RefSeq" id="WP_123210758.1">
    <property type="nucleotide sequence ID" value="NZ_RJVO01000002.1"/>
</dbReference>
<evidence type="ECO:0000256" key="6">
    <source>
        <dbReference type="ARBA" id="ARBA00023002"/>
    </source>
</evidence>
<comment type="caution">
    <text evidence="12">The sequence shown here is derived from an EMBL/GenBank/DDBJ whole genome shotgun (WGS) entry which is preliminary data.</text>
</comment>
<keyword evidence="13" id="KW-1185">Reference proteome</keyword>
<dbReference type="InterPro" id="IPR009056">
    <property type="entry name" value="Cyt_c-like_dom"/>
</dbReference>
<feature type="binding site" description="covalent" evidence="8">
    <location>
        <position position="84"/>
    </location>
    <ligand>
        <name>heme c</name>
        <dbReference type="ChEBI" id="CHEBI:61717"/>
        <label>1</label>
    </ligand>
</feature>
<accession>A0A3N0VGA0</accession>
<proteinExistence type="predicted"/>
<comment type="cofactor">
    <cofactor evidence="8">
        <name>heme</name>
        <dbReference type="ChEBI" id="CHEBI:30413"/>
    </cofactor>
    <text evidence="8">Binds 2 heme groups.</text>
</comment>
<dbReference type="SUPFAM" id="SSF46626">
    <property type="entry name" value="Cytochrome c"/>
    <property type="match status" value="2"/>
</dbReference>
<dbReference type="Pfam" id="PF03150">
    <property type="entry name" value="CCP_MauG"/>
    <property type="match status" value="1"/>
</dbReference>
<dbReference type="GO" id="GO:0009055">
    <property type="term" value="F:electron transfer activity"/>
    <property type="evidence" value="ECO:0007669"/>
    <property type="project" value="InterPro"/>
</dbReference>
<dbReference type="PROSITE" id="PS51257">
    <property type="entry name" value="PROKAR_LIPOPROTEIN"/>
    <property type="match status" value="1"/>
</dbReference>
<dbReference type="PIRSF" id="PIRSF000294">
    <property type="entry name" value="Cytochrome-c_peroxidase"/>
    <property type="match status" value="1"/>
</dbReference>
<feature type="binding site" description="covalent" evidence="8">
    <location>
        <position position="81"/>
    </location>
    <ligand>
        <name>heme c</name>
        <dbReference type="ChEBI" id="CHEBI:61717"/>
        <label>1</label>
    </ligand>
</feature>
<comment type="PTM">
    <text evidence="8">Binds 2 heme groups per subunit.</text>
</comment>
<dbReference type="InterPro" id="IPR051395">
    <property type="entry name" value="Cytochrome_c_Peroxidase/MauG"/>
</dbReference>
<feature type="binding site" description="axial binding residue" evidence="9">
    <location>
        <position position="85"/>
    </location>
    <ligand>
        <name>heme c</name>
        <dbReference type="ChEBI" id="CHEBI:61717"/>
        <label>1</label>
    </ligand>
    <ligandPart>
        <name>Fe</name>
        <dbReference type="ChEBI" id="CHEBI:18248"/>
    </ligandPart>
</feature>
<dbReference type="GO" id="GO:0042597">
    <property type="term" value="C:periplasmic space"/>
    <property type="evidence" value="ECO:0007669"/>
    <property type="project" value="UniProtKB-SubCell"/>
</dbReference>
<feature type="domain" description="Cytochrome c" evidence="11">
    <location>
        <begin position="221"/>
        <end position="382"/>
    </location>
</feature>
<feature type="binding site" description="axial binding residue" evidence="9">
    <location>
        <position position="241"/>
    </location>
    <ligand>
        <name>heme c</name>
        <dbReference type="ChEBI" id="CHEBI:61717"/>
        <label>2</label>
    </ligand>
    <ligandPart>
        <name>Fe</name>
        <dbReference type="ChEBI" id="CHEBI:18248"/>
    </ligandPart>
</feature>
<evidence type="ECO:0000256" key="2">
    <source>
        <dbReference type="ARBA" id="ARBA00022617"/>
    </source>
</evidence>
<evidence type="ECO:0000256" key="4">
    <source>
        <dbReference type="ARBA" id="ARBA00022729"/>
    </source>
</evidence>
<name>A0A3N0VGA0_9GAMM</name>
<feature type="domain" description="Cytochrome c" evidence="11">
    <location>
        <begin position="59"/>
        <end position="195"/>
    </location>
</feature>
<dbReference type="GO" id="GO:0046872">
    <property type="term" value="F:metal ion binding"/>
    <property type="evidence" value="ECO:0007669"/>
    <property type="project" value="UniProtKB-KW"/>
</dbReference>
<gene>
    <name evidence="12" type="ORF">ED208_04830</name>
</gene>
<dbReference type="InterPro" id="IPR026259">
    <property type="entry name" value="MauG/Cytc_peroxidase"/>
</dbReference>
<keyword evidence="6" id="KW-0560">Oxidoreductase</keyword>
<evidence type="ECO:0000259" key="11">
    <source>
        <dbReference type="PROSITE" id="PS51007"/>
    </source>
</evidence>
<dbReference type="GO" id="GO:0004130">
    <property type="term" value="F:cytochrome-c peroxidase activity"/>
    <property type="evidence" value="ECO:0007669"/>
    <property type="project" value="TreeGrafter"/>
</dbReference>
<evidence type="ECO:0000256" key="9">
    <source>
        <dbReference type="PIRSR" id="PIRSR000294-2"/>
    </source>
</evidence>
<feature type="chain" id="PRO_5018130882" evidence="10">
    <location>
        <begin position="26"/>
        <end position="409"/>
    </location>
</feature>
<keyword evidence="3 9" id="KW-0479">Metal-binding</keyword>
<dbReference type="FunCoup" id="A0A3N0VGA0">
    <property type="interactions" value="129"/>
</dbReference>
<sequence>MKSRDRLVSALVAAAGLLAACGGGGGDTPAATAPAAYVFELPAGFPEPRVAAGEAMSEAKVTLGRFLFYDDRLAFTGNGSCASCHEQRLAFTDGRATALAPGGEMHSRNSMSLTNAVYNARQNWANPNIKTLREQALVVLLNQDPVELGWQGREQTMLDRFRADPAYPARFAAAFPGQAEPFTLDNVARALAAFTATLISGNSAYDRYHAASNPDRTAMSEAARRGEALFFSERLECNHCHNGFNLANSVVHAGTSIDNIEYKNNALYNIAGPATGYPLEKGNYPTSNQGLYQFTFKATDMGRFRPPTLRNIALTAPYMHDGSIASLRELVVDHYAAGGRTIPEGPYAGVGSKNPNKDALMIGFSISDAEVEDLLAFFDSLTDWDFVCDRRFSDPYGKVPMHARCGGGA</sequence>
<dbReference type="InterPro" id="IPR004852">
    <property type="entry name" value="Di-haem_cyt_c_peroxidsae"/>
</dbReference>
<evidence type="ECO:0000256" key="8">
    <source>
        <dbReference type="PIRSR" id="PIRSR000294-1"/>
    </source>
</evidence>
<keyword evidence="2 8" id="KW-0349">Heme</keyword>
<feature type="binding site" description="covalent" evidence="8">
    <location>
        <position position="240"/>
    </location>
    <ligand>
        <name>heme c</name>
        <dbReference type="ChEBI" id="CHEBI:61717"/>
        <label>2</label>
    </ligand>
</feature>
<dbReference type="GO" id="GO:0020037">
    <property type="term" value="F:heme binding"/>
    <property type="evidence" value="ECO:0007669"/>
    <property type="project" value="InterPro"/>
</dbReference>
<dbReference type="Proteomes" id="UP000282106">
    <property type="component" value="Unassembled WGS sequence"/>
</dbReference>
<dbReference type="PROSITE" id="PS51007">
    <property type="entry name" value="CYTC"/>
    <property type="match status" value="2"/>
</dbReference>
<evidence type="ECO:0000256" key="10">
    <source>
        <dbReference type="SAM" id="SignalP"/>
    </source>
</evidence>
<evidence type="ECO:0000313" key="13">
    <source>
        <dbReference type="Proteomes" id="UP000282106"/>
    </source>
</evidence>
<dbReference type="InterPro" id="IPR023929">
    <property type="entry name" value="MbnH-like"/>
</dbReference>
<comment type="subcellular location">
    <subcellularLocation>
        <location evidence="1">Periplasm</location>
    </subcellularLocation>
</comment>
<dbReference type="AlphaFoldDB" id="A0A3N0VGA0"/>
<protein>
    <submittedName>
        <fullName evidence="12">Di-heme enzyme</fullName>
    </submittedName>
</protein>
<dbReference type="NCBIfam" id="TIGR04039">
    <property type="entry name" value="MXAN_0977_Heme2"/>
    <property type="match status" value="1"/>
</dbReference>